<keyword evidence="4" id="KW-1185">Reference proteome</keyword>
<feature type="transmembrane region" description="Helical" evidence="1">
    <location>
        <begin position="348"/>
        <end position="368"/>
    </location>
</feature>
<dbReference type="Pfam" id="PF02397">
    <property type="entry name" value="Bac_transf"/>
    <property type="match status" value="1"/>
</dbReference>
<dbReference type="CDD" id="cd04186">
    <property type="entry name" value="GT_2_like_c"/>
    <property type="match status" value="1"/>
</dbReference>
<proteinExistence type="predicted"/>
<feature type="domain" description="Bacterial sugar transferase" evidence="2">
    <location>
        <begin position="587"/>
        <end position="659"/>
    </location>
</feature>
<accession>A0A0S4N929</accession>
<dbReference type="EMBL" id="FAOO01000015">
    <property type="protein sequence ID" value="CUU07740.1"/>
    <property type="molecule type" value="Genomic_DNA"/>
</dbReference>
<gene>
    <name evidence="3" type="ORF">JGI1_01894</name>
</gene>
<dbReference type="OrthoDB" id="9771846at2"/>
<keyword evidence="1" id="KW-0472">Membrane</keyword>
<dbReference type="Proteomes" id="UP000320623">
    <property type="component" value="Unassembled WGS sequence"/>
</dbReference>
<dbReference type="Pfam" id="PF13727">
    <property type="entry name" value="CoA_binding_3"/>
    <property type="match status" value="1"/>
</dbReference>
<dbReference type="PANTHER" id="PTHR43179:SF7">
    <property type="entry name" value="RHAMNOSYLTRANSFERASE WBBL"/>
    <property type="match status" value="1"/>
</dbReference>
<dbReference type="Gene3D" id="3.90.550.10">
    <property type="entry name" value="Spore Coat Polysaccharide Biosynthesis Protein SpsA, Chain A"/>
    <property type="match status" value="1"/>
</dbReference>
<evidence type="ECO:0000259" key="2">
    <source>
        <dbReference type="Pfam" id="PF02397"/>
    </source>
</evidence>
<feature type="transmembrane region" description="Helical" evidence="1">
    <location>
        <begin position="291"/>
        <end position="313"/>
    </location>
</feature>
<feature type="transmembrane region" description="Helical" evidence="1">
    <location>
        <begin position="548"/>
        <end position="567"/>
    </location>
</feature>
<evidence type="ECO:0000313" key="3">
    <source>
        <dbReference type="EMBL" id="CUU07740.1"/>
    </source>
</evidence>
<dbReference type="STRING" id="1643428.GCA_001442855_01856"/>
<dbReference type="Gene3D" id="3.40.50.720">
    <property type="entry name" value="NAD(P)-binding Rossmann-like Domain"/>
    <property type="match status" value="1"/>
</dbReference>
<feature type="transmembrane region" description="Helical" evidence="1">
    <location>
        <begin position="319"/>
        <end position="341"/>
    </location>
</feature>
<dbReference type="Pfam" id="PF13641">
    <property type="entry name" value="Glyco_tranf_2_3"/>
    <property type="match status" value="1"/>
</dbReference>
<organism evidence="3 4">
    <name type="scientific">Candidatus Thermokryptus mobilis</name>
    <dbReference type="NCBI Taxonomy" id="1643428"/>
    <lineage>
        <taxon>Bacteria</taxon>
        <taxon>Pseudomonadati</taxon>
        <taxon>Candidatus Kryptoniota</taxon>
        <taxon>Candidatus Thermokryptus</taxon>
    </lineage>
</organism>
<evidence type="ECO:0000256" key="1">
    <source>
        <dbReference type="SAM" id="Phobius"/>
    </source>
</evidence>
<dbReference type="InterPro" id="IPR003362">
    <property type="entry name" value="Bact_transf"/>
</dbReference>
<keyword evidence="1" id="KW-1133">Transmembrane helix</keyword>
<protein>
    <recommendedName>
        <fullName evidence="2">Bacterial sugar transferase domain-containing protein</fullName>
    </recommendedName>
</protein>
<evidence type="ECO:0000313" key="4">
    <source>
        <dbReference type="Proteomes" id="UP000320623"/>
    </source>
</evidence>
<reference evidence="4" key="1">
    <citation type="submission" date="2015-11" db="EMBL/GenBank/DDBJ databases">
        <authorList>
            <person name="Varghese N."/>
        </authorList>
    </citation>
    <scope>NUCLEOTIDE SEQUENCE [LARGE SCALE GENOMIC DNA]</scope>
</reference>
<sequence length="665" mass="75618">MGVDLSIIIVNYNVKEFLESALNSIKKATVGINAEIFVVDNASEDGSVEMVRQKFPEVNLIVNKENVGFARANNQALKLAKGKYILLINPDTIVQEDTFRVLISFLESHPECGMVGCKVLNPDGTLQLACRRSFPTPWVAFTKMVGLARVFPKSKIFAQYNLTYLDPDEIVEVDAVSGSFMMIRREVYEKVGGLDEDFFMYGEDIDWCYRIKKAGWKIYYVPTTQIIHFKGESTKRSNIDEVKVFYDAMRIFVKKHFKEFALLNVILRVGIFVRGFAAFLGKVFKNYWEMFVDFVFVIFSFLIGEFLRFGAIFALPKYAYPEVLIVPPVVVLFTLYSFGVYTNRKFSIGYTLVSVWFSSLILSTMTFLFKDYAFSRMIFLAMTLFNSIFLPGWRFIVRVFGRIPFINVRIDARRVIVVGSGENARMLIRKLKGKTGENVKIVGIVELDMKNVGQRVDGVEVIGGISMVERIIREKKIDDVIFVSGEISYFDILSIIGRVKDRSVNFKLALLGSDLILSKGSVDSLDDIPVLDIDYNINKFLNRFSKRVFDIIFSLPLLIFVYPLVYFKKIFGAGVGDFGEKILLLPKVLKGNLSLVGRPLDSPDGEVFLGKKGLTGIVQIQDSENLSHDEIERLNIFYARNQSLALDIEILIRAFLKLISNKAKK</sequence>
<feature type="transmembrane region" description="Helical" evidence="1">
    <location>
        <begin position="374"/>
        <end position="393"/>
    </location>
</feature>
<dbReference type="SUPFAM" id="SSF53448">
    <property type="entry name" value="Nucleotide-diphospho-sugar transferases"/>
    <property type="match status" value="1"/>
</dbReference>
<dbReference type="RefSeq" id="WP_140945615.1">
    <property type="nucleotide sequence ID" value="NZ_FAOO01000015.1"/>
</dbReference>
<dbReference type="PANTHER" id="PTHR43179">
    <property type="entry name" value="RHAMNOSYLTRANSFERASE WBBL"/>
    <property type="match status" value="1"/>
</dbReference>
<feature type="transmembrane region" description="Helical" evidence="1">
    <location>
        <begin position="260"/>
        <end position="279"/>
    </location>
</feature>
<keyword evidence="1" id="KW-0812">Transmembrane</keyword>
<dbReference type="InterPro" id="IPR029044">
    <property type="entry name" value="Nucleotide-diphossugar_trans"/>
</dbReference>
<name>A0A0S4N929_9BACT</name>
<dbReference type="AlphaFoldDB" id="A0A0S4N929"/>